<reference evidence="1 2" key="1">
    <citation type="submission" date="2016-01" db="EMBL/GenBank/DDBJ databases">
        <title>Genome Sequences of Twelve Sporeforming Bacillus Species Isolated from Foods.</title>
        <authorList>
            <person name="Berendsen E.M."/>
            <person name="Wells-Bennik M.H."/>
            <person name="Krawcyk A.O."/>
            <person name="De Jong A."/>
            <person name="Holsappel S."/>
            <person name="Eijlander R.T."/>
            <person name="Kuipers O.P."/>
        </authorList>
    </citation>
    <scope>NUCLEOTIDE SEQUENCE [LARGE SCALE GENOMIC DNA]</scope>
    <source>
        <strain evidence="1 2">B4099</strain>
    </source>
</reference>
<name>A0A150JPJ9_HEYCO</name>
<evidence type="ECO:0000313" key="1">
    <source>
        <dbReference type="EMBL" id="KYC59021.1"/>
    </source>
</evidence>
<dbReference type="AlphaFoldDB" id="A0A150JPJ9"/>
<organism evidence="1 2">
    <name type="scientific">Heyndrickxia coagulans</name>
    <name type="common">Weizmannia coagulans</name>
    <dbReference type="NCBI Taxonomy" id="1398"/>
    <lineage>
        <taxon>Bacteria</taxon>
        <taxon>Bacillati</taxon>
        <taxon>Bacillota</taxon>
        <taxon>Bacilli</taxon>
        <taxon>Bacillales</taxon>
        <taxon>Bacillaceae</taxon>
        <taxon>Heyndrickxia</taxon>
    </lineage>
</organism>
<accession>A0A150JPJ9</accession>
<dbReference type="EMBL" id="LQYI01000195">
    <property type="protein sequence ID" value="KYC59021.1"/>
    <property type="molecule type" value="Genomic_DNA"/>
</dbReference>
<dbReference type="PATRIC" id="fig|1398.25.peg.2423"/>
<gene>
    <name evidence="1" type="ORF">B4099_2637</name>
</gene>
<dbReference type="Proteomes" id="UP000075304">
    <property type="component" value="Unassembled WGS sequence"/>
</dbReference>
<proteinExistence type="predicted"/>
<sequence length="41" mass="4571">MVTRYNRPFVLAEGRFSVLQEKEGSNRFLPIIAGYKPGAGT</sequence>
<evidence type="ECO:0000313" key="2">
    <source>
        <dbReference type="Proteomes" id="UP000075304"/>
    </source>
</evidence>
<comment type="caution">
    <text evidence="1">The sequence shown here is derived from an EMBL/GenBank/DDBJ whole genome shotgun (WGS) entry which is preliminary data.</text>
</comment>
<protein>
    <submittedName>
        <fullName evidence="1">Uncharacterized protein</fullName>
    </submittedName>
</protein>